<dbReference type="InterPro" id="IPR003509">
    <property type="entry name" value="UPF0102_YraN-like"/>
</dbReference>
<dbReference type="PANTHER" id="PTHR34039:SF1">
    <property type="entry name" value="UPF0102 PROTEIN YRAN"/>
    <property type="match status" value="1"/>
</dbReference>
<dbReference type="AlphaFoldDB" id="A0A9X4E2N9"/>
<evidence type="ECO:0000313" key="3">
    <source>
        <dbReference type="EMBL" id="MDD9328521.1"/>
    </source>
</evidence>
<dbReference type="Pfam" id="PF02021">
    <property type="entry name" value="UPF0102"/>
    <property type="match status" value="1"/>
</dbReference>
<dbReference type="InterPro" id="IPR011335">
    <property type="entry name" value="Restrct_endonuc-II-like"/>
</dbReference>
<proteinExistence type="inferred from homology"/>
<dbReference type="Proteomes" id="UP001149607">
    <property type="component" value="Chromosome"/>
</dbReference>
<dbReference type="NCBIfam" id="NF009150">
    <property type="entry name" value="PRK12497.1-3"/>
    <property type="match status" value="1"/>
</dbReference>
<dbReference type="PROSITE" id="PS51257">
    <property type="entry name" value="PROKAR_LIPOPROTEIN"/>
    <property type="match status" value="1"/>
</dbReference>
<evidence type="ECO:0000313" key="4">
    <source>
        <dbReference type="EMBL" id="WWY04021.1"/>
    </source>
</evidence>
<evidence type="ECO:0000313" key="5">
    <source>
        <dbReference type="Proteomes" id="UP001149607"/>
    </source>
</evidence>
<dbReference type="SUPFAM" id="SSF52980">
    <property type="entry name" value="Restriction endonuclease-like"/>
    <property type="match status" value="1"/>
</dbReference>
<protein>
    <recommendedName>
        <fullName evidence="2">UPF0102 protein ORY91_001949</fullName>
    </recommendedName>
</protein>
<keyword evidence="5" id="KW-1185">Reference proteome</keyword>
<dbReference type="EMBL" id="JAPQFL010000007">
    <property type="protein sequence ID" value="MDD9328521.1"/>
    <property type="molecule type" value="Genomic_DNA"/>
</dbReference>
<evidence type="ECO:0000256" key="1">
    <source>
        <dbReference type="ARBA" id="ARBA00006738"/>
    </source>
</evidence>
<comment type="similarity">
    <text evidence="1 2">Belongs to the UPF0102 family.</text>
</comment>
<dbReference type="EMBL" id="CP146598">
    <property type="protein sequence ID" value="WWY04021.1"/>
    <property type="molecule type" value="Genomic_DNA"/>
</dbReference>
<dbReference type="GO" id="GO:0003676">
    <property type="term" value="F:nucleic acid binding"/>
    <property type="evidence" value="ECO:0007669"/>
    <property type="project" value="InterPro"/>
</dbReference>
<name>A0A9X4E2N9_9NEIS</name>
<organism evidence="3">
    <name type="scientific">Neisseria leonii</name>
    <dbReference type="NCBI Taxonomy" id="2995413"/>
    <lineage>
        <taxon>Bacteria</taxon>
        <taxon>Pseudomonadati</taxon>
        <taxon>Pseudomonadota</taxon>
        <taxon>Betaproteobacteria</taxon>
        <taxon>Neisseriales</taxon>
        <taxon>Neisseriaceae</taxon>
        <taxon>Neisseria</taxon>
    </lineage>
</organism>
<dbReference type="PANTHER" id="PTHR34039">
    <property type="entry name" value="UPF0102 PROTEIN YRAN"/>
    <property type="match status" value="1"/>
</dbReference>
<accession>A0A9X4E2N9</accession>
<dbReference type="HAMAP" id="MF_00048">
    <property type="entry name" value="UPF0102"/>
    <property type="match status" value="1"/>
</dbReference>
<reference evidence="4" key="2">
    <citation type="submission" date="2024-02" db="EMBL/GenBank/DDBJ databases">
        <title>Neisseria leonii sp. nov.</title>
        <authorList>
            <person name="Boutroux M."/>
            <person name="Favre-Rochex S."/>
            <person name="Gorgette O."/>
            <person name="Touak G."/>
            <person name="Muhle E."/>
            <person name="Chesneau O."/>
            <person name="Clermont D."/>
            <person name="Rahi P."/>
        </authorList>
    </citation>
    <scope>NUCLEOTIDE SEQUENCE</scope>
    <source>
        <strain evidence="4">51.81</strain>
    </source>
</reference>
<reference evidence="3" key="1">
    <citation type="submission" date="2022-10" db="EMBL/GenBank/DDBJ databases">
        <authorList>
            <person name="Boutroux M."/>
        </authorList>
    </citation>
    <scope>NUCLEOTIDE SEQUENCE</scope>
    <source>
        <strain evidence="3">51.81</strain>
    </source>
</reference>
<dbReference type="Gene3D" id="3.40.1350.10">
    <property type="match status" value="1"/>
</dbReference>
<evidence type="ECO:0000256" key="2">
    <source>
        <dbReference type="HAMAP-Rule" id="MF_00048"/>
    </source>
</evidence>
<gene>
    <name evidence="3" type="ORF">ORY91_001949</name>
    <name evidence="4" type="ORF">V9W64_04700</name>
</gene>
<dbReference type="NCBIfam" id="TIGR00252">
    <property type="entry name" value="YraN family protein"/>
    <property type="match status" value="1"/>
</dbReference>
<dbReference type="RefSeq" id="WP_274572661.1">
    <property type="nucleotide sequence ID" value="NZ_CP145606.1"/>
</dbReference>
<dbReference type="InterPro" id="IPR011856">
    <property type="entry name" value="tRNA_endonuc-like_dom_sf"/>
</dbReference>
<sequence>MRLNHPQGEAAEAAALAFLTGQGCTPVARNWHCTHGEIDLIVRHGKMLVFVEVRYRKTAAFGGAAHSITPAKLGKLQKSAEAYLQQHRIQTPCRIDAVLIEGGAAPQWLQNITG</sequence>